<comment type="caution">
    <text evidence="2">The sequence shown here is derived from an EMBL/GenBank/DDBJ whole genome shotgun (WGS) entry which is preliminary data.</text>
</comment>
<evidence type="ECO:0000313" key="2">
    <source>
        <dbReference type="EMBL" id="KPQ32124.1"/>
    </source>
</evidence>
<dbReference type="Gene3D" id="1.20.1440.60">
    <property type="entry name" value="23S rRNA-intervening sequence"/>
    <property type="match status" value="1"/>
</dbReference>
<dbReference type="CDD" id="cd16376">
    <property type="entry name" value="Avd_like"/>
    <property type="match status" value="1"/>
</dbReference>
<dbReference type="Proteomes" id="UP000050465">
    <property type="component" value="Unassembled WGS sequence"/>
</dbReference>
<protein>
    <recommendedName>
        <fullName evidence="1">bAvd-like domain-containing protein</fullName>
    </recommendedName>
</protein>
<sequence>MAAELPIIQKSYDLIKWYVPLLNRLPREHKFPLGDRMVIGLYNLLENLILIRYQKDKLPQLLALNSKLDLLRYQTRLLLDFDLISHERYQYVSKLIDAIGTDLGGWIKQQREKASIKLMKAPVKRS</sequence>
<dbReference type="AlphaFoldDB" id="A0A0P7ZBT4"/>
<feature type="domain" description="bAvd-like" evidence="1">
    <location>
        <begin position="7"/>
        <end position="109"/>
    </location>
</feature>
<proteinExistence type="predicted"/>
<dbReference type="Pfam" id="PF22296">
    <property type="entry name" value="bAvd"/>
    <property type="match status" value="1"/>
</dbReference>
<dbReference type="InterPro" id="IPR036583">
    <property type="entry name" value="23S_rRNA_IVS_sf"/>
</dbReference>
<organism evidence="2 3">
    <name type="scientific">Phormidesmis priestleyi Ana</name>
    <dbReference type="NCBI Taxonomy" id="1666911"/>
    <lineage>
        <taxon>Bacteria</taxon>
        <taxon>Bacillati</taxon>
        <taxon>Cyanobacteriota</taxon>
        <taxon>Cyanophyceae</taxon>
        <taxon>Leptolyngbyales</taxon>
        <taxon>Leptolyngbyaceae</taxon>
        <taxon>Phormidesmis</taxon>
    </lineage>
</organism>
<dbReference type="SUPFAM" id="SSF158446">
    <property type="entry name" value="IVS-encoded protein-like"/>
    <property type="match status" value="1"/>
</dbReference>
<evidence type="ECO:0000259" key="1">
    <source>
        <dbReference type="Pfam" id="PF22296"/>
    </source>
</evidence>
<name>A0A0P7ZBT4_9CYAN</name>
<dbReference type="InterPro" id="IPR055360">
    <property type="entry name" value="bAvd"/>
</dbReference>
<dbReference type="EMBL" id="LJZR01000068">
    <property type="protein sequence ID" value="KPQ32124.1"/>
    <property type="molecule type" value="Genomic_DNA"/>
</dbReference>
<gene>
    <name evidence="2" type="ORF">HLUCCA11_22260</name>
</gene>
<reference evidence="2 3" key="1">
    <citation type="submission" date="2015-09" db="EMBL/GenBank/DDBJ databases">
        <title>Identification and resolution of microdiversity through metagenomic sequencing of parallel consortia.</title>
        <authorList>
            <person name="Nelson W.C."/>
            <person name="Romine M.F."/>
            <person name="Lindemann S.R."/>
        </authorList>
    </citation>
    <scope>NUCLEOTIDE SEQUENCE [LARGE SCALE GENOMIC DNA]</scope>
    <source>
        <strain evidence="2">Ana</strain>
    </source>
</reference>
<dbReference type="STRING" id="1666911.HLUCCA11_22260"/>
<evidence type="ECO:0000313" key="3">
    <source>
        <dbReference type="Proteomes" id="UP000050465"/>
    </source>
</evidence>
<accession>A0A0P7ZBT4</accession>
<dbReference type="NCBIfam" id="NF033474">
    <property type="entry name" value="DivGenRetAVD"/>
    <property type="match status" value="1"/>
</dbReference>
<dbReference type="PATRIC" id="fig|1666911.3.peg.4172"/>